<evidence type="ECO:0000313" key="2">
    <source>
        <dbReference type="EMBL" id="RJY09944.1"/>
    </source>
</evidence>
<proteinExistence type="predicted"/>
<reference evidence="2 3" key="1">
    <citation type="journal article" date="2017" name="Int. J. Syst. Evol. Microbiol.">
        <title>Erythrobacter aquimixticola sp. nov., isolated from the junction between the ocean and a freshwater spring.</title>
        <authorList>
            <person name="Park S."/>
            <person name="Jung Y.T."/>
            <person name="Choi S.J."/>
            <person name="Yoon J.H."/>
        </authorList>
    </citation>
    <scope>NUCLEOTIDE SEQUENCE [LARGE SCALE GENOMIC DNA]</scope>
    <source>
        <strain evidence="2 3">JSSK-14</strain>
    </source>
</reference>
<dbReference type="EMBL" id="RAHX01000001">
    <property type="protein sequence ID" value="RJY09944.1"/>
    <property type="molecule type" value="Genomic_DNA"/>
</dbReference>
<protein>
    <submittedName>
        <fullName evidence="2">LysR family transcriptional regulator</fullName>
    </submittedName>
</protein>
<feature type="compositionally biased region" description="Pro residues" evidence="1">
    <location>
        <begin position="85"/>
        <end position="96"/>
    </location>
</feature>
<dbReference type="OrthoDB" id="7282816at2"/>
<feature type="region of interest" description="Disordered" evidence="1">
    <location>
        <begin position="79"/>
        <end position="105"/>
    </location>
</feature>
<accession>A0A419RVZ9</accession>
<organism evidence="2 3">
    <name type="scientific">Aurantiacibacter aquimixticola</name>
    <dbReference type="NCBI Taxonomy" id="1958945"/>
    <lineage>
        <taxon>Bacteria</taxon>
        <taxon>Pseudomonadati</taxon>
        <taxon>Pseudomonadota</taxon>
        <taxon>Alphaproteobacteria</taxon>
        <taxon>Sphingomonadales</taxon>
        <taxon>Erythrobacteraceae</taxon>
        <taxon>Aurantiacibacter</taxon>
    </lineage>
</organism>
<gene>
    <name evidence="2" type="ORF">D6201_11835</name>
</gene>
<comment type="caution">
    <text evidence="2">The sequence shown here is derived from an EMBL/GenBank/DDBJ whole genome shotgun (WGS) entry which is preliminary data.</text>
</comment>
<dbReference type="AlphaFoldDB" id="A0A419RVZ9"/>
<name>A0A419RVZ9_9SPHN</name>
<dbReference type="RefSeq" id="WP_120048954.1">
    <property type="nucleotide sequence ID" value="NZ_RAHX01000001.1"/>
</dbReference>
<dbReference type="Proteomes" id="UP000285232">
    <property type="component" value="Unassembled WGS sequence"/>
</dbReference>
<evidence type="ECO:0000313" key="3">
    <source>
        <dbReference type="Proteomes" id="UP000285232"/>
    </source>
</evidence>
<keyword evidence="3" id="KW-1185">Reference proteome</keyword>
<evidence type="ECO:0000256" key="1">
    <source>
        <dbReference type="SAM" id="MobiDB-lite"/>
    </source>
</evidence>
<sequence>MTQHTSHQTAPAPRWTGAKATTFLKELAVHGNVSRAARTVGMSRKSAYRLRARAPTFAQGWNMAMADAAMMREVERLRAHAPHPLLDPRPLPPARPPKQGDRQGL</sequence>